<sequence length="1015" mass="109530">MVKGRKSYSQAATPPPSGSAPEYEVSYSGESSSRDVMLSNQQEDISALKDMVKGLSAQLFDLRNLHQPGLNAAPVPEDKHLPLSPAGGRRPLPGLSHMTKGLSADSHFSGKESDQEGTWDEFCSRIKPSLRHPSLALLLSASTPLQEVREDKHYLEEANELFYDFLCRVTTGTANAIVRSYEEHSDGHGAWRELAQLRHNTSAVYFITQVDRLLSLPNQLSRLAPPLSTFLESKETLRRIREYSANTRVTPSGKPLCMETVETIFSAMAIVRLHPDYMLLKAKFMSETMPTASVLSDHVTSHYDTILAPRAVATRCALAVNHTGDNSESEVAVKVPCPVCHRRGHSAKDCFIKNVEKREAFFKTASPTTKAAILKRVADYEKNGSLPKPGEHLGAAAGKSELYPGLYEAGEVLFAIREASTSDLHPGLNETGEDIYASDYGSGLLESGCDSISGSLTSCPTLGQLSTCQGSELAEFSLCEFLEGEHSALSSGSGESVISHTAGEAEQHSGNLSISGSLPSSSTLCEHWICGRGSVPVESQPYEFPVFNYYSVLTEVGEPEVVVSHTAGKEEKHSDTGETLFALCGSGQSDLYPGLEDTGKALFALGEGGQSGKSAFVDPPSSGLALSDNYSVLDRVLAVPTDDTARCAKVAGGVVDPDLRVAPRSTMDKSAVLDCGATKHIFDSMKVFTEDDDGDHFGDNFDDSIPDLDSGSDSHEDDDPEACQVDMLLTTDPTKRPAIGEVASSIANQVMVELDRVHRREISATAEAAFERERRQWESSLAYRNQEAYRRLLSATGRASLPLGTATTDLSEDASGLAHTASLNRERLPTLGTPGSSAGPSASNSRSGTPSSEAGALKRAISCPAVQHPSSQRGALQSSQKWARNRGGGVGGALESGGLGTSRKISIAPHKLRPINDPTAHMLTQLHKIMFIDMLPPSVEKDHRRRYVLRFKRHVFGLKQSAGSMKNELARLSAGSSEVIDTNLGSQRRIKYGELQNVIEELLREHAYYGCDVDS</sequence>
<gene>
    <name evidence="2" type="ORF">CYMTET_4422</name>
</gene>
<feature type="region of interest" description="Disordered" evidence="1">
    <location>
        <begin position="492"/>
        <end position="512"/>
    </location>
</feature>
<evidence type="ECO:0000256" key="1">
    <source>
        <dbReference type="SAM" id="MobiDB-lite"/>
    </source>
</evidence>
<feature type="compositionally biased region" description="Low complexity" evidence="1">
    <location>
        <begin position="22"/>
        <end position="31"/>
    </location>
</feature>
<feature type="compositionally biased region" description="Gly residues" evidence="1">
    <location>
        <begin position="886"/>
        <end position="900"/>
    </location>
</feature>
<protein>
    <submittedName>
        <fullName evidence="2">Uncharacterized protein</fullName>
    </submittedName>
</protein>
<feature type="region of interest" description="Disordered" evidence="1">
    <location>
        <begin position="1"/>
        <end position="37"/>
    </location>
</feature>
<reference evidence="2 3" key="1">
    <citation type="journal article" date="2015" name="Genome Biol. Evol.">
        <title>Comparative Genomics of a Bacterivorous Green Alga Reveals Evolutionary Causalities and Consequences of Phago-Mixotrophic Mode of Nutrition.</title>
        <authorList>
            <person name="Burns J.A."/>
            <person name="Paasch A."/>
            <person name="Narechania A."/>
            <person name="Kim E."/>
        </authorList>
    </citation>
    <scope>NUCLEOTIDE SEQUENCE [LARGE SCALE GENOMIC DNA]</scope>
    <source>
        <strain evidence="2 3">PLY_AMNH</strain>
    </source>
</reference>
<evidence type="ECO:0000313" key="3">
    <source>
        <dbReference type="Proteomes" id="UP001190700"/>
    </source>
</evidence>
<feature type="region of interest" description="Disordered" evidence="1">
    <location>
        <begin position="821"/>
        <end position="901"/>
    </location>
</feature>
<comment type="caution">
    <text evidence="2">The sequence shown here is derived from an EMBL/GenBank/DDBJ whole genome shotgun (WGS) entry which is preliminary data.</text>
</comment>
<organism evidence="2 3">
    <name type="scientific">Cymbomonas tetramitiformis</name>
    <dbReference type="NCBI Taxonomy" id="36881"/>
    <lineage>
        <taxon>Eukaryota</taxon>
        <taxon>Viridiplantae</taxon>
        <taxon>Chlorophyta</taxon>
        <taxon>Pyramimonadophyceae</taxon>
        <taxon>Pyramimonadales</taxon>
        <taxon>Pyramimonadaceae</taxon>
        <taxon>Cymbomonas</taxon>
    </lineage>
</organism>
<feature type="region of interest" description="Disordered" evidence="1">
    <location>
        <begin position="698"/>
        <end position="720"/>
    </location>
</feature>
<name>A0AAE0H1E8_9CHLO</name>
<feature type="compositionally biased region" description="Low complexity" evidence="1">
    <location>
        <begin position="832"/>
        <end position="848"/>
    </location>
</feature>
<feature type="compositionally biased region" description="Polar residues" evidence="1">
    <location>
        <begin position="868"/>
        <end position="882"/>
    </location>
</feature>
<dbReference type="AlphaFoldDB" id="A0AAE0H1E8"/>
<accession>A0AAE0H1E8</accession>
<keyword evidence="3" id="KW-1185">Reference proteome</keyword>
<evidence type="ECO:0000313" key="2">
    <source>
        <dbReference type="EMBL" id="KAK3288117.1"/>
    </source>
</evidence>
<dbReference type="EMBL" id="LGRX02000603">
    <property type="protein sequence ID" value="KAK3288117.1"/>
    <property type="molecule type" value="Genomic_DNA"/>
</dbReference>
<proteinExistence type="predicted"/>
<dbReference type="Proteomes" id="UP001190700">
    <property type="component" value="Unassembled WGS sequence"/>
</dbReference>